<evidence type="ECO:0000313" key="2">
    <source>
        <dbReference type="EnsemblMetazoa" id="XP_008183956.1"/>
    </source>
</evidence>
<evidence type="ECO:0000313" key="3">
    <source>
        <dbReference type="Proteomes" id="UP000007819"/>
    </source>
</evidence>
<feature type="compositionally biased region" description="Basic and acidic residues" evidence="1">
    <location>
        <begin position="100"/>
        <end position="113"/>
    </location>
</feature>
<feature type="region of interest" description="Disordered" evidence="1">
    <location>
        <begin position="352"/>
        <end position="373"/>
    </location>
</feature>
<dbReference type="RefSeq" id="XP_008183956.1">
    <property type="nucleotide sequence ID" value="XM_008185734.3"/>
</dbReference>
<dbReference type="EnsemblMetazoa" id="XM_008185734.3">
    <property type="protein sequence ID" value="XP_008183956.1"/>
    <property type="gene ID" value="LOC100168172"/>
</dbReference>
<dbReference type="OrthoDB" id="6107953at2759"/>
<accession>A0A8R2F8W0</accession>
<proteinExistence type="predicted"/>
<name>A0A8R2F8W0_ACYPI</name>
<dbReference type="GeneID" id="100168172"/>
<keyword evidence="3" id="KW-1185">Reference proteome</keyword>
<feature type="compositionally biased region" description="Polar residues" evidence="1">
    <location>
        <begin position="123"/>
        <end position="137"/>
    </location>
</feature>
<feature type="region of interest" description="Disordered" evidence="1">
    <location>
        <begin position="82"/>
        <end position="146"/>
    </location>
</feature>
<evidence type="ECO:0000256" key="1">
    <source>
        <dbReference type="SAM" id="MobiDB-lite"/>
    </source>
</evidence>
<feature type="compositionally biased region" description="Pro residues" evidence="1">
    <location>
        <begin position="25"/>
        <end position="34"/>
    </location>
</feature>
<organism evidence="2 3">
    <name type="scientific">Acyrthosiphon pisum</name>
    <name type="common">Pea aphid</name>
    <dbReference type="NCBI Taxonomy" id="7029"/>
    <lineage>
        <taxon>Eukaryota</taxon>
        <taxon>Metazoa</taxon>
        <taxon>Ecdysozoa</taxon>
        <taxon>Arthropoda</taxon>
        <taxon>Hexapoda</taxon>
        <taxon>Insecta</taxon>
        <taxon>Pterygota</taxon>
        <taxon>Neoptera</taxon>
        <taxon>Paraneoptera</taxon>
        <taxon>Hemiptera</taxon>
        <taxon>Sternorrhyncha</taxon>
        <taxon>Aphidomorpha</taxon>
        <taxon>Aphidoidea</taxon>
        <taxon>Aphididae</taxon>
        <taxon>Macrosiphini</taxon>
        <taxon>Acyrthosiphon</taxon>
    </lineage>
</organism>
<dbReference type="Proteomes" id="UP000007819">
    <property type="component" value="Chromosome A1"/>
</dbReference>
<feature type="compositionally biased region" description="Pro residues" evidence="1">
    <location>
        <begin position="44"/>
        <end position="53"/>
    </location>
</feature>
<reference evidence="2" key="2">
    <citation type="submission" date="2022-06" db="UniProtKB">
        <authorList>
            <consortium name="EnsemblMetazoa"/>
        </authorList>
    </citation>
    <scope>IDENTIFICATION</scope>
</reference>
<dbReference type="AlphaFoldDB" id="A0A8R2F8W0"/>
<protein>
    <submittedName>
        <fullName evidence="2">Uncharacterized protein</fullName>
    </submittedName>
</protein>
<sequence length="396" mass="44408">MSLGVSVPWRHQIGVKDLAAGDMSAPPPPAPPPLQYSGGTTQGGPPPPPPPPMLHSGHIPAIRIKTELNEPREIPSTIQNAMATKDKKPFTYLPGGLDLSEIRSPRMQRRLERNAQTPPSPEQVPQKSPDYQQQQEVKPNFEHKPVCNVRPASERVCLLPQVQHQPQLNKSPTPWMQKAAQIQPSPAPWTQNKKEYVDQVDKSEERVVPVRVEINKQIPTQPLKNNTNHSYDSEPIQGRSFKVLQQITEPKGMLYDGTQPYNSQSLPLSELRKLQLSDDDRSFMNRVKSQVDDDKFLHNETDPRYKGASIPSRSFRMLQTLTNSAPVPMDSNYKQSVPINNYVSEPIESKMYVPPSERPVGSEPHKYTGGSIPSRSFRMLQAMTGQNNGNLGESDF</sequence>
<reference evidence="3" key="1">
    <citation type="submission" date="2010-06" db="EMBL/GenBank/DDBJ databases">
        <authorList>
            <person name="Jiang H."/>
            <person name="Abraham K."/>
            <person name="Ali S."/>
            <person name="Alsbrooks S.L."/>
            <person name="Anim B.N."/>
            <person name="Anosike U.S."/>
            <person name="Attaway T."/>
            <person name="Bandaranaike D.P."/>
            <person name="Battles P.K."/>
            <person name="Bell S.N."/>
            <person name="Bell A.V."/>
            <person name="Beltran B."/>
            <person name="Bickham C."/>
            <person name="Bustamante Y."/>
            <person name="Caleb T."/>
            <person name="Canada A."/>
            <person name="Cardenas V."/>
            <person name="Carter K."/>
            <person name="Chacko J."/>
            <person name="Chandrabose M.N."/>
            <person name="Chavez D."/>
            <person name="Chavez A."/>
            <person name="Chen L."/>
            <person name="Chu H.-S."/>
            <person name="Claassen K.J."/>
            <person name="Cockrell R."/>
            <person name="Collins M."/>
            <person name="Cooper J.A."/>
            <person name="Cree A."/>
            <person name="Curry S.M."/>
            <person name="Da Y."/>
            <person name="Dao M.D."/>
            <person name="Das B."/>
            <person name="Davila M.-L."/>
            <person name="Davy-Carroll L."/>
            <person name="Denson S."/>
            <person name="Dinh H."/>
            <person name="Ebong V.E."/>
            <person name="Edwards J.R."/>
            <person name="Egan A."/>
            <person name="El-Daye J."/>
            <person name="Escobedo L."/>
            <person name="Fernandez S."/>
            <person name="Fernando P.R."/>
            <person name="Flagg N."/>
            <person name="Forbes L.D."/>
            <person name="Fowler R.G."/>
            <person name="Fu Q."/>
            <person name="Gabisi R.A."/>
            <person name="Ganer J."/>
            <person name="Garbino Pronczuk A."/>
            <person name="Garcia R.M."/>
            <person name="Garner T."/>
            <person name="Garrett T.E."/>
            <person name="Gonzalez D.A."/>
            <person name="Hamid H."/>
            <person name="Hawkins E.S."/>
            <person name="Hirani K."/>
            <person name="Hogues M.E."/>
            <person name="Hollins B."/>
            <person name="Hsiao C.-H."/>
            <person name="Jabil R."/>
            <person name="James M.L."/>
            <person name="Jhangiani S.N."/>
            <person name="Johnson B."/>
            <person name="Johnson Q."/>
            <person name="Joshi V."/>
            <person name="Kalu J.B."/>
            <person name="Kam C."/>
            <person name="Kashfia A."/>
            <person name="Keebler J."/>
            <person name="Kisamo H."/>
            <person name="Kovar C.L."/>
            <person name="Lago L.A."/>
            <person name="Lai C.-Y."/>
            <person name="Laidlaw J."/>
            <person name="Lara F."/>
            <person name="Le T.-K."/>
            <person name="Lee S.L."/>
            <person name="Legall F.H."/>
            <person name="Lemon S.J."/>
            <person name="Lewis L.R."/>
            <person name="Li B."/>
            <person name="Liu Y."/>
            <person name="Liu Y.-S."/>
            <person name="Lopez J."/>
            <person name="Lozado R.J."/>
            <person name="Lu J."/>
            <person name="Madu R.C."/>
            <person name="Maheshwari M."/>
            <person name="Maheshwari R."/>
            <person name="Malloy K."/>
            <person name="Martinez E."/>
            <person name="Mathew T."/>
            <person name="Mercado I.C."/>
            <person name="Mercado C."/>
            <person name="Meyer B."/>
            <person name="Montgomery K."/>
            <person name="Morgan M.B."/>
            <person name="Munidasa M."/>
            <person name="Nazareth L.V."/>
            <person name="Nelson J."/>
            <person name="Ng B.M."/>
            <person name="Nguyen N.B."/>
            <person name="Nguyen P.Q."/>
            <person name="Nguyen T."/>
            <person name="Obregon M."/>
            <person name="Okwuonu G.O."/>
            <person name="Onwere C.G."/>
            <person name="Orozco G."/>
            <person name="Parra A."/>
            <person name="Patel S."/>
            <person name="Patil S."/>
            <person name="Perez A."/>
            <person name="Perez Y."/>
            <person name="Pham C."/>
            <person name="Primus E.L."/>
            <person name="Pu L.-L."/>
            <person name="Puazo M."/>
            <person name="Qin X."/>
            <person name="Quiroz J.B."/>
            <person name="Reese J."/>
            <person name="Richards S."/>
            <person name="Rives C.M."/>
            <person name="Robberts R."/>
            <person name="Ruiz S.J."/>
            <person name="Ruiz M.J."/>
            <person name="Santibanez J."/>
            <person name="Schneider B.W."/>
            <person name="Sisson I."/>
            <person name="Smith M."/>
            <person name="Sodergren E."/>
            <person name="Song X.-Z."/>
            <person name="Song B.B."/>
            <person name="Summersgill H."/>
            <person name="Thelus R."/>
            <person name="Thornton R.D."/>
            <person name="Trejos Z.Y."/>
            <person name="Usmani K."/>
            <person name="Vattathil S."/>
            <person name="Villasana D."/>
            <person name="Walker D.L."/>
            <person name="Wang S."/>
            <person name="Wang K."/>
            <person name="White C.S."/>
            <person name="Williams A.C."/>
            <person name="Williamson J."/>
            <person name="Wilson K."/>
            <person name="Woghiren I.O."/>
            <person name="Woodworth J.R."/>
            <person name="Worley K.C."/>
            <person name="Wright R.A."/>
            <person name="Wu W."/>
            <person name="Young L."/>
            <person name="Zhang L."/>
            <person name="Zhang J."/>
            <person name="Zhu Y."/>
            <person name="Muzny D.M."/>
            <person name="Weinstock G."/>
            <person name="Gibbs R.A."/>
        </authorList>
    </citation>
    <scope>NUCLEOTIDE SEQUENCE [LARGE SCALE GENOMIC DNA]</scope>
    <source>
        <strain evidence="3">LSR1</strain>
    </source>
</reference>
<feature type="region of interest" description="Disordered" evidence="1">
    <location>
        <begin position="18"/>
        <end position="57"/>
    </location>
</feature>